<dbReference type="EMBL" id="KI669035">
    <property type="protein sequence ID" value="ETN69878.1"/>
    <property type="molecule type" value="Genomic_DNA"/>
</dbReference>
<reference evidence="2" key="1">
    <citation type="journal article" date="2014" name="Nat. Genet.">
        <title>Genome of the human hookworm Necator americanus.</title>
        <authorList>
            <person name="Tang Y.T."/>
            <person name="Gao X."/>
            <person name="Rosa B.A."/>
            <person name="Abubucker S."/>
            <person name="Hallsworth-Pepin K."/>
            <person name="Martin J."/>
            <person name="Tyagi R."/>
            <person name="Heizer E."/>
            <person name="Zhang X."/>
            <person name="Bhonagiri-Palsikar V."/>
            <person name="Minx P."/>
            <person name="Warren W.C."/>
            <person name="Wang Q."/>
            <person name="Zhan B."/>
            <person name="Hotez P.J."/>
            <person name="Sternberg P.W."/>
            <person name="Dougall A."/>
            <person name="Gaze S.T."/>
            <person name="Mulvenna J."/>
            <person name="Sotillo J."/>
            <person name="Ranganathan S."/>
            <person name="Rabelo E.M."/>
            <person name="Wilson R.K."/>
            <person name="Felgner P.L."/>
            <person name="Bethony J."/>
            <person name="Hawdon J.M."/>
            <person name="Gasser R.B."/>
            <person name="Loukas A."/>
            <person name="Mitreva M."/>
        </authorList>
    </citation>
    <scope>NUCLEOTIDE SEQUENCE [LARGE SCALE GENOMIC DNA]</scope>
</reference>
<accession>W2SK10</accession>
<proteinExistence type="predicted"/>
<protein>
    <submittedName>
        <fullName evidence="1">Uncharacterized protein</fullName>
    </submittedName>
</protein>
<evidence type="ECO:0000313" key="1">
    <source>
        <dbReference type="EMBL" id="ETN69878.1"/>
    </source>
</evidence>
<evidence type="ECO:0000313" key="2">
    <source>
        <dbReference type="Proteomes" id="UP000053676"/>
    </source>
</evidence>
<name>W2SK10_NECAM</name>
<gene>
    <name evidence="1" type="ORF">NECAME_05064</name>
</gene>
<organism evidence="1 2">
    <name type="scientific">Necator americanus</name>
    <name type="common">Human hookworm</name>
    <dbReference type="NCBI Taxonomy" id="51031"/>
    <lineage>
        <taxon>Eukaryota</taxon>
        <taxon>Metazoa</taxon>
        <taxon>Ecdysozoa</taxon>
        <taxon>Nematoda</taxon>
        <taxon>Chromadorea</taxon>
        <taxon>Rhabditida</taxon>
        <taxon>Rhabditina</taxon>
        <taxon>Rhabditomorpha</taxon>
        <taxon>Strongyloidea</taxon>
        <taxon>Ancylostomatidae</taxon>
        <taxon>Bunostominae</taxon>
        <taxon>Necator</taxon>
    </lineage>
</organism>
<sequence length="96" mass="11448">MQVSSPTCPMSNDVQHMRVTNNCNDDHHEDGSYHVDYTKYYASGYYYDDYAEYYASCYYHEGCRKNVNDFCRNNFTNHYAHVTYRDYFESCGVHQA</sequence>
<dbReference type="AlphaFoldDB" id="W2SK10"/>
<dbReference type="Proteomes" id="UP000053676">
    <property type="component" value="Unassembled WGS sequence"/>
</dbReference>
<keyword evidence="2" id="KW-1185">Reference proteome</keyword>
<dbReference type="KEGG" id="nai:NECAME_05064"/>